<dbReference type="EMBL" id="VTXO01000002">
    <property type="protein sequence ID" value="NOI80651.1"/>
    <property type="molecule type" value="Genomic_DNA"/>
</dbReference>
<accession>A0AAE5LHL6</accession>
<dbReference type="InterPro" id="IPR010352">
    <property type="entry name" value="DUF945"/>
</dbReference>
<dbReference type="AlphaFoldDB" id="A0AAE5LHL6"/>
<sequence length="421" mass="45638">MDLKKLGAIGGAISLALCWPLAVGQIGQTVIQDGVAHLSNDSLQAEIVEYDRGYLSSTVKTRYTIVDPVLAEQLAIDGLPSEVIVSSSVSHGLFSLSAESVMENAPDLPLTLNTVTQLNGNTDYVLSLSNWNQVTEGPDGAIVSVTPSTLKGHVSVLGDVTYDLDIPSVEIDFNSGEKMLLSGLTGQGQGKKMNSFWIGEQTFNLVEASVLNVDQSPLFSLSDSKYTFLSSFDEMAKTVSSQHIVDMNKLVMEDGNVDSVSIDLSFGDLDSVAFEHLMNLYQNNPMPTNADIEEAIPYVESLFSKGFYFAMNKMAVKLGEESEFESKWKITVPQGTDNVTQNPAMILPALTGDLDTFFSSGLVTQYPFIKQGVDEAMAMELVQETDKGYQIQAELKEGNLVFGNGQQIPLMALLLPALMQP</sequence>
<evidence type="ECO:0000313" key="1">
    <source>
        <dbReference type="EMBL" id="NOI80651.1"/>
    </source>
</evidence>
<dbReference type="Proteomes" id="UP000572722">
    <property type="component" value="Unassembled WGS sequence"/>
</dbReference>
<organism evidence="1 2">
    <name type="scientific">Vibrio tubiashii</name>
    <dbReference type="NCBI Taxonomy" id="29498"/>
    <lineage>
        <taxon>Bacteria</taxon>
        <taxon>Pseudomonadati</taxon>
        <taxon>Pseudomonadota</taxon>
        <taxon>Gammaproteobacteria</taxon>
        <taxon>Vibrionales</taxon>
        <taxon>Vibrionaceae</taxon>
        <taxon>Vibrio</taxon>
        <taxon>Vibrio oreintalis group</taxon>
    </lineage>
</organism>
<reference evidence="1 2" key="1">
    <citation type="submission" date="2019-08" db="EMBL/GenBank/DDBJ databases">
        <title>Draft genome sequencing and comparative genomics of hatchery-associated Vibrios.</title>
        <authorList>
            <person name="Kehlet-Delgado H."/>
            <person name="Mueller R.S."/>
        </authorList>
    </citation>
    <scope>NUCLEOTIDE SEQUENCE [LARGE SCALE GENOMIC DNA]</scope>
    <source>
        <strain evidence="1 2">01-65-5-1</strain>
    </source>
</reference>
<comment type="caution">
    <text evidence="1">The sequence shown here is derived from an EMBL/GenBank/DDBJ whole genome shotgun (WGS) entry which is preliminary data.</text>
</comment>
<proteinExistence type="predicted"/>
<protein>
    <submittedName>
        <fullName evidence="1">DUF945 family protein</fullName>
    </submittedName>
</protein>
<gene>
    <name evidence="1" type="ORF">F0237_08240</name>
</gene>
<name>A0AAE5LHL6_9VIBR</name>
<dbReference type="Pfam" id="PF06097">
    <property type="entry name" value="DUF945"/>
    <property type="match status" value="1"/>
</dbReference>
<evidence type="ECO:0000313" key="2">
    <source>
        <dbReference type="Proteomes" id="UP000572722"/>
    </source>
</evidence>
<dbReference type="RefSeq" id="WP_171321229.1">
    <property type="nucleotide sequence ID" value="NZ_VTXO01000002.1"/>
</dbReference>